<dbReference type="GO" id="GO:0003746">
    <property type="term" value="F:translation elongation factor activity"/>
    <property type="evidence" value="ECO:0007669"/>
    <property type="project" value="UniProtKB-KW"/>
</dbReference>
<keyword evidence="8" id="KW-1185">Reference proteome</keyword>
<feature type="non-terminal residue" evidence="7">
    <location>
        <position position="1"/>
    </location>
</feature>
<evidence type="ECO:0000313" key="8">
    <source>
        <dbReference type="Proteomes" id="UP001432027"/>
    </source>
</evidence>
<organism evidence="7 8">
    <name type="scientific">Pristionchus entomophagus</name>
    <dbReference type="NCBI Taxonomy" id="358040"/>
    <lineage>
        <taxon>Eukaryota</taxon>
        <taxon>Metazoa</taxon>
        <taxon>Ecdysozoa</taxon>
        <taxon>Nematoda</taxon>
        <taxon>Chromadorea</taxon>
        <taxon>Rhabditida</taxon>
        <taxon>Rhabditina</taxon>
        <taxon>Diplogasteromorpha</taxon>
        <taxon>Diplogasteroidea</taxon>
        <taxon>Neodiplogasteridae</taxon>
        <taxon>Pristionchus</taxon>
    </lineage>
</organism>
<dbReference type="PROSITE" id="PS00824">
    <property type="entry name" value="EF1BD_1"/>
    <property type="match status" value="1"/>
</dbReference>
<dbReference type="InterPro" id="IPR018940">
    <property type="entry name" value="EF-1_beta_acid_region_euk"/>
</dbReference>
<dbReference type="FunFam" id="3.30.70.60:FF:000001">
    <property type="entry name" value="Elongation factor 1-beta 1 like"/>
    <property type="match status" value="1"/>
</dbReference>
<protein>
    <recommendedName>
        <fullName evidence="6">Translation elongation factor EF1B beta/delta subunit guanine nucleotide exchange domain-containing protein</fullName>
    </recommendedName>
</protein>
<dbReference type="InterPro" id="IPR014038">
    <property type="entry name" value="EF1B_bsu/dsu_GNE"/>
</dbReference>
<evidence type="ECO:0000259" key="6">
    <source>
        <dbReference type="SMART" id="SM00888"/>
    </source>
</evidence>
<name>A0AAV5TFM0_9BILA</name>
<reference evidence="7" key="1">
    <citation type="submission" date="2023-10" db="EMBL/GenBank/DDBJ databases">
        <title>Genome assembly of Pristionchus species.</title>
        <authorList>
            <person name="Yoshida K."/>
            <person name="Sommer R.J."/>
        </authorList>
    </citation>
    <scope>NUCLEOTIDE SEQUENCE</scope>
    <source>
        <strain evidence="7">RS0144</strain>
    </source>
</reference>
<dbReference type="AlphaFoldDB" id="A0AAV5TFM0"/>
<dbReference type="SMART" id="SM00888">
    <property type="entry name" value="EF1_GNE"/>
    <property type="match status" value="1"/>
</dbReference>
<gene>
    <name evidence="7" type="ORF">PENTCL1PPCAC_13246</name>
</gene>
<dbReference type="PANTHER" id="PTHR11595:SF21">
    <property type="entry name" value="ELONGATION FACTOR 1-BETA"/>
    <property type="match status" value="1"/>
</dbReference>
<keyword evidence="3 4" id="KW-0648">Protein biosynthesis</keyword>
<dbReference type="GO" id="GO:0005853">
    <property type="term" value="C:eukaryotic translation elongation factor 1 complex"/>
    <property type="evidence" value="ECO:0007669"/>
    <property type="project" value="InterPro"/>
</dbReference>
<evidence type="ECO:0000256" key="4">
    <source>
        <dbReference type="RuleBase" id="RU003791"/>
    </source>
</evidence>
<sequence length="245" mass="27190">SWNFCSTFRLQLPFSVELSISLYSFNWCQRLSIRVTMSFDLKTDAGLKTFNDALATQAFATGFVLSGEDSNLFESLKAAPDAKKFANVARWYKNIASYEKKERSEWPGATTSAAAEKDDDEDIDLFGSDSEDEEKAKQTADRLREYAAKKAKKAGPIAKSNIIFDVKPWDDTIDVKDIEAAVRGIEMDGLVWGAGKIMPVAFGIMKLQICCVVEDDKVSTDALEESITGFEDLVQSIDVVAFNKV</sequence>
<dbReference type="Pfam" id="PF00736">
    <property type="entry name" value="EF1_GNE"/>
    <property type="match status" value="1"/>
</dbReference>
<dbReference type="SUPFAM" id="SSF54984">
    <property type="entry name" value="eEF-1beta-like"/>
    <property type="match status" value="1"/>
</dbReference>
<evidence type="ECO:0000256" key="1">
    <source>
        <dbReference type="ARBA" id="ARBA00007411"/>
    </source>
</evidence>
<feature type="compositionally biased region" description="Acidic residues" evidence="5">
    <location>
        <begin position="117"/>
        <end position="133"/>
    </location>
</feature>
<keyword evidence="2 4" id="KW-0251">Elongation factor</keyword>
<dbReference type="PROSITE" id="PS00825">
    <property type="entry name" value="EF1BD_2"/>
    <property type="match status" value="1"/>
</dbReference>
<evidence type="ECO:0000256" key="3">
    <source>
        <dbReference type="ARBA" id="ARBA00022917"/>
    </source>
</evidence>
<dbReference type="Pfam" id="PF10587">
    <property type="entry name" value="EF-1_beta_acid"/>
    <property type="match status" value="1"/>
</dbReference>
<feature type="region of interest" description="Disordered" evidence="5">
    <location>
        <begin position="106"/>
        <end position="137"/>
    </location>
</feature>
<dbReference type="SUPFAM" id="SSF47616">
    <property type="entry name" value="GST C-terminal domain-like"/>
    <property type="match status" value="1"/>
</dbReference>
<dbReference type="PANTHER" id="PTHR11595">
    <property type="entry name" value="EF-HAND AND COILED-COIL DOMAIN-CONTAINING FAMILY MEMBER"/>
    <property type="match status" value="1"/>
</dbReference>
<dbReference type="CDD" id="cd00292">
    <property type="entry name" value="EF1B"/>
    <property type="match status" value="1"/>
</dbReference>
<dbReference type="InterPro" id="IPR036282">
    <property type="entry name" value="Glutathione-S-Trfase_C_sf"/>
</dbReference>
<proteinExistence type="inferred from homology"/>
<dbReference type="InterPro" id="IPR049720">
    <property type="entry name" value="EF1B_bsu/dsu"/>
</dbReference>
<feature type="domain" description="Translation elongation factor EF1B beta/delta subunit guanine nucleotide exchange" evidence="6">
    <location>
        <begin position="159"/>
        <end position="245"/>
    </location>
</feature>
<evidence type="ECO:0000256" key="5">
    <source>
        <dbReference type="SAM" id="MobiDB-lite"/>
    </source>
</evidence>
<dbReference type="Gene3D" id="3.30.70.60">
    <property type="match status" value="1"/>
</dbReference>
<evidence type="ECO:0000256" key="2">
    <source>
        <dbReference type="ARBA" id="ARBA00022768"/>
    </source>
</evidence>
<evidence type="ECO:0000313" key="7">
    <source>
        <dbReference type="EMBL" id="GMS91071.1"/>
    </source>
</evidence>
<comment type="similarity">
    <text evidence="1 4">Belongs to the EF-1-beta/EF-1-delta family.</text>
</comment>
<dbReference type="EMBL" id="BTSX01000003">
    <property type="protein sequence ID" value="GMS91071.1"/>
    <property type="molecule type" value="Genomic_DNA"/>
</dbReference>
<dbReference type="GO" id="GO:0005085">
    <property type="term" value="F:guanyl-nucleotide exchange factor activity"/>
    <property type="evidence" value="ECO:0007669"/>
    <property type="project" value="TreeGrafter"/>
</dbReference>
<dbReference type="InterPro" id="IPR001326">
    <property type="entry name" value="Transl_elong_EF1B_B/D_CS"/>
</dbReference>
<dbReference type="InterPro" id="IPR014717">
    <property type="entry name" value="Transl_elong_EF1B/ribsomal_bS6"/>
</dbReference>
<dbReference type="InterPro" id="IPR036219">
    <property type="entry name" value="eEF-1beta-like_sf"/>
</dbReference>
<comment type="caution">
    <text evidence="7">The sequence shown here is derived from an EMBL/GenBank/DDBJ whole genome shotgun (WGS) entry which is preliminary data.</text>
</comment>
<dbReference type="Proteomes" id="UP001432027">
    <property type="component" value="Unassembled WGS sequence"/>
</dbReference>
<dbReference type="GO" id="GO:0005829">
    <property type="term" value="C:cytosol"/>
    <property type="evidence" value="ECO:0007669"/>
    <property type="project" value="TreeGrafter"/>
</dbReference>
<accession>A0AAV5TFM0</accession>